<dbReference type="KEGG" id="pfaa:MM59RIKEN_07670"/>
<name>A0A810Q553_9FIRM</name>
<accession>A0A810Q553</accession>
<dbReference type="AlphaFoldDB" id="A0A810Q553"/>
<sequence>MNRWSKRYLYKLTFPNGMVYIGCTYDIKQRWAGKGAHYYGMKVYEAIKEFGWDNIKKEILLFLPDENGNSEKITSLEKEFIKAYSGRCYNSMSDPEWYEENPAYSKERYALRIYWTAFGETKPAKDWCAEYNTSSSVVMNRIKKYGLTIEQALTFPPVPRGKRSKGYKVEDFWRECGLLG</sequence>
<dbReference type="Gene3D" id="3.40.1440.10">
    <property type="entry name" value="GIY-YIG endonuclease"/>
    <property type="match status" value="1"/>
</dbReference>
<evidence type="ECO:0000259" key="1">
    <source>
        <dbReference type="SMART" id="SM00465"/>
    </source>
</evidence>
<dbReference type="InterPro" id="IPR035901">
    <property type="entry name" value="GIY-YIG_endonuc_sf"/>
</dbReference>
<dbReference type="InterPro" id="IPR000305">
    <property type="entry name" value="GIY-YIG_endonuc"/>
</dbReference>
<feature type="domain" description="GIY-YIG" evidence="1">
    <location>
        <begin position="6"/>
        <end position="95"/>
    </location>
</feature>
<keyword evidence="3" id="KW-1185">Reference proteome</keyword>
<evidence type="ECO:0000313" key="2">
    <source>
        <dbReference type="EMBL" id="BCK83448.1"/>
    </source>
</evidence>
<proteinExistence type="predicted"/>
<protein>
    <recommendedName>
        <fullName evidence="1">GIY-YIG domain-containing protein</fullName>
    </recommendedName>
</protein>
<reference evidence="2" key="1">
    <citation type="submission" date="2020-09" db="EMBL/GenBank/DDBJ databases">
        <title>New species isolated from human feces.</title>
        <authorList>
            <person name="Kitahara M."/>
            <person name="Shigeno Y."/>
            <person name="Shime M."/>
            <person name="Matsumoto Y."/>
            <person name="Nakamura S."/>
            <person name="Motooka D."/>
            <person name="Fukuoka S."/>
            <person name="Nishikawa H."/>
            <person name="Benno Y."/>
        </authorList>
    </citation>
    <scope>NUCLEOTIDE SEQUENCE</scope>
    <source>
        <strain evidence="2">MM59</strain>
    </source>
</reference>
<dbReference type="Proteomes" id="UP000679848">
    <property type="component" value="Chromosome"/>
</dbReference>
<dbReference type="SUPFAM" id="SSF82771">
    <property type="entry name" value="GIY-YIG endonuclease"/>
    <property type="match status" value="1"/>
</dbReference>
<dbReference type="RefSeq" id="WP_213542701.1">
    <property type="nucleotide sequence ID" value="NZ_AP023420.1"/>
</dbReference>
<organism evidence="2 3">
    <name type="scientific">Pusillibacter faecalis</name>
    <dbReference type="NCBI Taxonomy" id="2714358"/>
    <lineage>
        <taxon>Bacteria</taxon>
        <taxon>Bacillati</taxon>
        <taxon>Bacillota</taxon>
        <taxon>Clostridia</taxon>
        <taxon>Eubacteriales</taxon>
        <taxon>Oscillospiraceae</taxon>
        <taxon>Pusillibacter</taxon>
    </lineage>
</organism>
<gene>
    <name evidence="2" type="ORF">MM59RIKEN_07670</name>
</gene>
<evidence type="ECO:0000313" key="3">
    <source>
        <dbReference type="Proteomes" id="UP000679848"/>
    </source>
</evidence>
<dbReference type="EMBL" id="AP023420">
    <property type="protein sequence ID" value="BCK83448.1"/>
    <property type="molecule type" value="Genomic_DNA"/>
</dbReference>
<dbReference type="SMART" id="SM00465">
    <property type="entry name" value="GIYc"/>
    <property type="match status" value="1"/>
</dbReference>